<feature type="region of interest" description="Disordered" evidence="1">
    <location>
        <begin position="1"/>
        <end position="33"/>
    </location>
</feature>
<reference evidence="2" key="1">
    <citation type="submission" date="2021-03" db="EMBL/GenBank/DDBJ databases">
        <title>Draft genome sequence of rust myrtle Austropuccinia psidii MF-1, a brazilian biotype.</title>
        <authorList>
            <person name="Quecine M.C."/>
            <person name="Pachon D.M.R."/>
            <person name="Bonatelli M.L."/>
            <person name="Correr F.H."/>
            <person name="Franceschini L.M."/>
            <person name="Leite T.F."/>
            <person name="Margarido G.R.A."/>
            <person name="Almeida C.A."/>
            <person name="Ferrarezi J.A."/>
            <person name="Labate C.A."/>
        </authorList>
    </citation>
    <scope>NUCLEOTIDE SEQUENCE</scope>
    <source>
        <strain evidence="2">MF-1</strain>
    </source>
</reference>
<gene>
    <name evidence="2" type="ORF">O181_018077</name>
</gene>
<proteinExistence type="predicted"/>
<dbReference type="EMBL" id="AVOT02005156">
    <property type="protein sequence ID" value="MBW0478362.1"/>
    <property type="molecule type" value="Genomic_DNA"/>
</dbReference>
<sequence>MTKDKAVVGLALQRHPVEAASDGQKPANSLSDNSFEALPASEAEITPEQGRELFDLNVTPPGFGSIFQGEESHPHSQSGPSSLHASSSHSLECEDEADLQSLDSGWEIHKLYTPSYTHFQASVNEFFGKAQQSLQFKRRKRASTEPGWLQIENFVLNNPNDVGYPLYFHSFDCYRDFSASYCRFDKEFTSSIRIGLFFERDIIKGNLLLTDLGLRKREARLLEQLYQKWSREPTEGLPLQPFYHMLLPAIDYANKALLRRISLLNTIFVHPLYSQDELKKTQEEAFDYSWQVWNNHSLKQISEIIHNFFTTGHHEFRKIFDNLFSIDKLRAVKIVPLSWELFELWIKSHLQNFEPTLLSPRRTLGVLKELLNDLEIKQILSEHDHRRALKLFPAEFKIIPPNMTKKEFMAELSASGIKAVCPSSSAFSFSFLTSVCIQPQILQPPVRSRGKD</sequence>
<keyword evidence="3" id="KW-1185">Reference proteome</keyword>
<comment type="caution">
    <text evidence="2">The sequence shown here is derived from an EMBL/GenBank/DDBJ whole genome shotgun (WGS) entry which is preliminary data.</text>
</comment>
<dbReference type="Proteomes" id="UP000765509">
    <property type="component" value="Unassembled WGS sequence"/>
</dbReference>
<evidence type="ECO:0000256" key="1">
    <source>
        <dbReference type="SAM" id="MobiDB-lite"/>
    </source>
</evidence>
<evidence type="ECO:0000313" key="3">
    <source>
        <dbReference type="Proteomes" id="UP000765509"/>
    </source>
</evidence>
<dbReference type="AlphaFoldDB" id="A0A9Q3GT61"/>
<protein>
    <submittedName>
        <fullName evidence="2">Uncharacterized protein</fullName>
    </submittedName>
</protein>
<evidence type="ECO:0000313" key="2">
    <source>
        <dbReference type="EMBL" id="MBW0478362.1"/>
    </source>
</evidence>
<organism evidence="2 3">
    <name type="scientific">Austropuccinia psidii MF-1</name>
    <dbReference type="NCBI Taxonomy" id="1389203"/>
    <lineage>
        <taxon>Eukaryota</taxon>
        <taxon>Fungi</taxon>
        <taxon>Dikarya</taxon>
        <taxon>Basidiomycota</taxon>
        <taxon>Pucciniomycotina</taxon>
        <taxon>Pucciniomycetes</taxon>
        <taxon>Pucciniales</taxon>
        <taxon>Sphaerophragmiaceae</taxon>
        <taxon>Austropuccinia</taxon>
    </lineage>
</organism>
<feature type="region of interest" description="Disordered" evidence="1">
    <location>
        <begin position="64"/>
        <end position="90"/>
    </location>
</feature>
<name>A0A9Q3GT61_9BASI</name>
<accession>A0A9Q3GT61</accession>
<feature type="compositionally biased region" description="Low complexity" evidence="1">
    <location>
        <begin position="75"/>
        <end position="90"/>
    </location>
</feature>